<dbReference type="Pfam" id="PF05821">
    <property type="entry name" value="NDUF_B8"/>
    <property type="match status" value="1"/>
</dbReference>
<dbReference type="Proteomes" id="UP001214628">
    <property type="component" value="Chromosome 4"/>
</dbReference>
<dbReference type="EMBL" id="CP118378">
    <property type="protein sequence ID" value="WFD44384.1"/>
    <property type="molecule type" value="Genomic_DNA"/>
</dbReference>
<sequence>MLTRMAMRSARSPLRQMSTSALRYAQTPTQAAQELPKGTVEPGSKVDPQLGDYPAMPLDNQQFRPYSKKWWDTQDRRNFGETLHEQDDVLSMWSPDAYKTPGPVALRHFLMAVAGIAGFSYLVYVSQPEAPMLRKTFPRDGLASELGGSFARARTEADVLSADQDEEQDSDDDEDA</sequence>
<evidence type="ECO:0000256" key="1">
    <source>
        <dbReference type="SAM" id="MobiDB-lite"/>
    </source>
</evidence>
<organism evidence="3 4">
    <name type="scientific">Malassezia psittaci</name>
    <dbReference type="NCBI Taxonomy" id="1821823"/>
    <lineage>
        <taxon>Eukaryota</taxon>
        <taxon>Fungi</taxon>
        <taxon>Dikarya</taxon>
        <taxon>Basidiomycota</taxon>
        <taxon>Ustilaginomycotina</taxon>
        <taxon>Malasseziomycetes</taxon>
        <taxon>Malasseziales</taxon>
        <taxon>Malasseziaceae</taxon>
        <taxon>Malassezia</taxon>
    </lineage>
</organism>
<feature type="region of interest" description="Disordered" evidence="1">
    <location>
        <begin position="154"/>
        <end position="176"/>
    </location>
</feature>
<gene>
    <name evidence="3" type="ORF">MPSI1_003052</name>
</gene>
<keyword evidence="2" id="KW-1133">Transmembrane helix</keyword>
<evidence type="ECO:0000256" key="2">
    <source>
        <dbReference type="SAM" id="Phobius"/>
    </source>
</evidence>
<keyword evidence="2" id="KW-0472">Membrane</keyword>
<dbReference type="AlphaFoldDB" id="A0AAF0JFG8"/>
<dbReference type="GO" id="GO:0005739">
    <property type="term" value="C:mitochondrion"/>
    <property type="evidence" value="ECO:0007669"/>
    <property type="project" value="InterPro"/>
</dbReference>
<keyword evidence="4" id="KW-1185">Reference proteome</keyword>
<dbReference type="PANTHER" id="PTHR12840:SF1">
    <property type="entry name" value="NADH DEHYDROGENASE [UBIQUINONE] 1 BETA SUBCOMPLEX SUBUNIT 8, MITOCHONDRIAL"/>
    <property type="match status" value="1"/>
</dbReference>
<reference evidence="3" key="1">
    <citation type="submission" date="2023-02" db="EMBL/GenBank/DDBJ databases">
        <title>Mating type loci evolution in Malassezia.</title>
        <authorList>
            <person name="Coelho M.A."/>
        </authorList>
    </citation>
    <scope>NUCLEOTIDE SEQUENCE</scope>
    <source>
        <strain evidence="3">CBS 14136</strain>
    </source>
</reference>
<accession>A0AAF0JFG8</accession>
<protein>
    <submittedName>
        <fullName evidence="3">Uncharacterized protein</fullName>
    </submittedName>
</protein>
<dbReference type="PANTHER" id="PTHR12840">
    <property type="entry name" value="NADH-UBIQUINONE OXIDOREDUCTASE ASHI SUBUNIT"/>
    <property type="match status" value="1"/>
</dbReference>
<proteinExistence type="predicted"/>
<feature type="compositionally biased region" description="Acidic residues" evidence="1">
    <location>
        <begin position="163"/>
        <end position="176"/>
    </location>
</feature>
<name>A0AAF0JFG8_9BASI</name>
<evidence type="ECO:0000313" key="4">
    <source>
        <dbReference type="Proteomes" id="UP001214628"/>
    </source>
</evidence>
<dbReference type="InterPro" id="IPR008699">
    <property type="entry name" value="NDUFB8"/>
</dbReference>
<evidence type="ECO:0000313" key="3">
    <source>
        <dbReference type="EMBL" id="WFD44384.1"/>
    </source>
</evidence>
<keyword evidence="2" id="KW-0812">Transmembrane</keyword>
<feature type="transmembrane region" description="Helical" evidence="2">
    <location>
        <begin position="105"/>
        <end position="125"/>
    </location>
</feature>